<evidence type="ECO:0000313" key="3">
    <source>
        <dbReference type="Proteomes" id="UP000274922"/>
    </source>
</evidence>
<sequence length="214" mass="24386">MQALFGSRKTPAEVLKQHQRSLTKAQRDLDRERAKLEQQEKKLIVDIKKTAKANQMNACKVMAKDLVRTRRYIQKFYQMRTQLQAVSLRIQTMRSNQAMADAMRGVTKAMRGMNKSVNLPGIQKIMMDFERENEIMDMKEEMMSDAVDDVMEDEADEDETDQIVAQVFEEIGINLDTNLANAPSTRIGGAAAKERVSEDADAALQARLDSLRKE</sequence>
<keyword evidence="3" id="KW-1185">Reference proteome</keyword>
<dbReference type="GO" id="GO:0007034">
    <property type="term" value="P:vacuolar transport"/>
    <property type="evidence" value="ECO:0007669"/>
    <property type="project" value="InterPro"/>
</dbReference>
<dbReference type="OrthoDB" id="10252926at2759"/>
<dbReference type="Proteomes" id="UP000274922">
    <property type="component" value="Unassembled WGS sequence"/>
</dbReference>
<dbReference type="Pfam" id="PF03357">
    <property type="entry name" value="Snf7"/>
    <property type="match status" value="1"/>
</dbReference>
<feature type="region of interest" description="Disordered" evidence="1">
    <location>
        <begin position="1"/>
        <end position="33"/>
    </location>
</feature>
<evidence type="ECO:0008006" key="4">
    <source>
        <dbReference type="Google" id="ProtNLM"/>
    </source>
</evidence>
<dbReference type="InterPro" id="IPR005024">
    <property type="entry name" value="Snf7_fam"/>
</dbReference>
<proteinExistence type="predicted"/>
<dbReference type="EMBL" id="ML014133">
    <property type="protein sequence ID" value="RKP02889.1"/>
    <property type="molecule type" value="Genomic_DNA"/>
</dbReference>
<evidence type="ECO:0000313" key="2">
    <source>
        <dbReference type="EMBL" id="RKP02889.1"/>
    </source>
</evidence>
<dbReference type="Gene3D" id="6.10.140.1230">
    <property type="match status" value="1"/>
</dbReference>
<gene>
    <name evidence="2" type="ORF">CXG81DRAFT_10245</name>
</gene>
<name>A0A4V1IV56_9FUNG</name>
<dbReference type="AlphaFoldDB" id="A0A4V1IV56"/>
<organism evidence="2 3">
    <name type="scientific">Caulochytrium protostelioides</name>
    <dbReference type="NCBI Taxonomy" id="1555241"/>
    <lineage>
        <taxon>Eukaryota</taxon>
        <taxon>Fungi</taxon>
        <taxon>Fungi incertae sedis</taxon>
        <taxon>Chytridiomycota</taxon>
        <taxon>Chytridiomycota incertae sedis</taxon>
        <taxon>Chytridiomycetes</taxon>
        <taxon>Caulochytriales</taxon>
        <taxon>Caulochytriaceae</taxon>
        <taxon>Caulochytrium</taxon>
    </lineage>
</organism>
<protein>
    <recommendedName>
        <fullName evidence="4">Snf7-domain-containing protein</fullName>
    </recommendedName>
</protein>
<reference evidence="3" key="1">
    <citation type="journal article" date="2018" name="Nat. Microbiol.">
        <title>Leveraging single-cell genomics to expand the fungal tree of life.</title>
        <authorList>
            <person name="Ahrendt S.R."/>
            <person name="Quandt C.A."/>
            <person name="Ciobanu D."/>
            <person name="Clum A."/>
            <person name="Salamov A."/>
            <person name="Andreopoulos B."/>
            <person name="Cheng J.F."/>
            <person name="Woyke T."/>
            <person name="Pelin A."/>
            <person name="Henrissat B."/>
            <person name="Reynolds N.K."/>
            <person name="Benny G.L."/>
            <person name="Smith M.E."/>
            <person name="James T.Y."/>
            <person name="Grigoriev I.V."/>
        </authorList>
    </citation>
    <scope>NUCLEOTIDE SEQUENCE [LARGE SCALE GENOMIC DNA]</scope>
    <source>
        <strain evidence="3">ATCC 52028</strain>
    </source>
</reference>
<dbReference type="PANTHER" id="PTHR10476">
    <property type="entry name" value="CHARGED MULTIVESICULAR BODY PROTEIN"/>
    <property type="match status" value="1"/>
</dbReference>
<evidence type="ECO:0000256" key="1">
    <source>
        <dbReference type="SAM" id="MobiDB-lite"/>
    </source>
</evidence>
<accession>A0A4V1IV56</accession>
<dbReference type="STRING" id="1555241.A0A4V1IV56"/>